<feature type="domain" description="MPN" evidence="7">
    <location>
        <begin position="102"/>
        <end position="230"/>
    </location>
</feature>
<dbReference type="Gene3D" id="1.10.150.20">
    <property type="entry name" value="5' to 3' exonuclease, C-terminal subdomain"/>
    <property type="match status" value="1"/>
</dbReference>
<dbReference type="PANTHER" id="PTHR30471:SF3">
    <property type="entry name" value="UPF0758 PROTEIN YEES-RELATED"/>
    <property type="match status" value="1"/>
</dbReference>
<keyword evidence="9" id="KW-1185">Reference proteome</keyword>
<reference evidence="8 9" key="1">
    <citation type="submission" date="2024-04" db="EMBL/GenBank/DDBJ databases">
        <title>A novel species isolated from cricket.</title>
        <authorList>
            <person name="Wang H.-C."/>
        </authorList>
    </citation>
    <scope>NUCLEOTIDE SEQUENCE [LARGE SCALE GENOMIC DNA]</scope>
    <source>
        <strain evidence="8 9">WL0021</strain>
    </source>
</reference>
<dbReference type="CDD" id="cd08071">
    <property type="entry name" value="MPN_DUF2466"/>
    <property type="match status" value="1"/>
</dbReference>
<evidence type="ECO:0000256" key="5">
    <source>
        <dbReference type="ARBA" id="ARBA00023049"/>
    </source>
</evidence>
<dbReference type="InterPro" id="IPR025657">
    <property type="entry name" value="RadC_JAB"/>
</dbReference>
<organism evidence="8 9">
    <name type="scientific">Hohaiivirga grylli</name>
    <dbReference type="NCBI Taxonomy" id="3133970"/>
    <lineage>
        <taxon>Bacteria</taxon>
        <taxon>Pseudomonadati</taxon>
        <taxon>Pseudomonadota</taxon>
        <taxon>Alphaproteobacteria</taxon>
        <taxon>Hyphomicrobiales</taxon>
        <taxon>Methylobacteriaceae</taxon>
        <taxon>Hohaiivirga</taxon>
    </lineage>
</organism>
<dbReference type="PROSITE" id="PS01302">
    <property type="entry name" value="UPF0758"/>
    <property type="match status" value="1"/>
</dbReference>
<keyword evidence="4" id="KW-0862">Zinc</keyword>
<dbReference type="Pfam" id="PF20582">
    <property type="entry name" value="UPF0758_N"/>
    <property type="match status" value="1"/>
</dbReference>
<dbReference type="Gene3D" id="3.40.140.10">
    <property type="entry name" value="Cytidine Deaminase, domain 2"/>
    <property type="match status" value="1"/>
</dbReference>
<dbReference type="InterPro" id="IPR046778">
    <property type="entry name" value="UPF0758_N"/>
</dbReference>
<dbReference type="InterPro" id="IPR020891">
    <property type="entry name" value="UPF0758_CS"/>
</dbReference>
<sequence>MAESNPDKPHFHGHRQRLRTRFIEAGTDALPDYELLELILCRSNQRQDVKPLAKALIAKFGSFAEVLAAPIPRLLECKGIGETIALDLKIIQAGAQRYIKGAITENRILSSINDVIDHCRSAMAFSDREQTRILFLDKRNGLVADEVMHTGTIDHTPLYPREVIKRTLELSATALILAHNHPSGDPTPSESDIQTTREIVAIANSLGITVHDHLIIGRFGHFSMRENGCF</sequence>
<dbReference type="InterPro" id="IPR001405">
    <property type="entry name" value="UPF0758"/>
</dbReference>
<evidence type="ECO:0000256" key="2">
    <source>
        <dbReference type="ARBA" id="ARBA00022723"/>
    </source>
</evidence>
<gene>
    <name evidence="8" type="primary">radC</name>
    <name evidence="8" type="ORF">WJT86_10500</name>
</gene>
<name>A0ABV0BMI7_9HYPH</name>
<dbReference type="InterPro" id="IPR037518">
    <property type="entry name" value="MPN"/>
</dbReference>
<evidence type="ECO:0000313" key="9">
    <source>
        <dbReference type="Proteomes" id="UP001418637"/>
    </source>
</evidence>
<dbReference type="NCBIfam" id="TIGR00608">
    <property type="entry name" value="radc"/>
    <property type="match status" value="1"/>
</dbReference>
<dbReference type="RefSeq" id="WP_346337512.1">
    <property type="nucleotide sequence ID" value="NZ_JBBYXI010000003.1"/>
</dbReference>
<keyword evidence="5" id="KW-0482">Metalloprotease</keyword>
<dbReference type="Pfam" id="PF04002">
    <property type="entry name" value="RadC"/>
    <property type="match status" value="1"/>
</dbReference>
<evidence type="ECO:0000313" key="8">
    <source>
        <dbReference type="EMBL" id="MEN3931486.1"/>
    </source>
</evidence>
<evidence type="ECO:0000256" key="6">
    <source>
        <dbReference type="RuleBase" id="RU003797"/>
    </source>
</evidence>
<evidence type="ECO:0000259" key="7">
    <source>
        <dbReference type="PROSITE" id="PS50249"/>
    </source>
</evidence>
<dbReference type="EMBL" id="JBBYXI010000003">
    <property type="protein sequence ID" value="MEN3931486.1"/>
    <property type="molecule type" value="Genomic_DNA"/>
</dbReference>
<comment type="caution">
    <text evidence="8">The sequence shown here is derived from an EMBL/GenBank/DDBJ whole genome shotgun (WGS) entry which is preliminary data.</text>
</comment>
<dbReference type="Proteomes" id="UP001418637">
    <property type="component" value="Unassembled WGS sequence"/>
</dbReference>
<evidence type="ECO:0000256" key="3">
    <source>
        <dbReference type="ARBA" id="ARBA00022801"/>
    </source>
</evidence>
<dbReference type="PANTHER" id="PTHR30471">
    <property type="entry name" value="DNA REPAIR PROTEIN RADC"/>
    <property type="match status" value="1"/>
</dbReference>
<keyword evidence="3" id="KW-0378">Hydrolase</keyword>
<dbReference type="SUPFAM" id="SSF47781">
    <property type="entry name" value="RuvA domain 2-like"/>
    <property type="match status" value="1"/>
</dbReference>
<dbReference type="SUPFAM" id="SSF102712">
    <property type="entry name" value="JAB1/MPN domain"/>
    <property type="match status" value="1"/>
</dbReference>
<protein>
    <submittedName>
        <fullName evidence="8">DNA repair protein RadC</fullName>
    </submittedName>
</protein>
<dbReference type="NCBIfam" id="NF000642">
    <property type="entry name" value="PRK00024.1"/>
    <property type="match status" value="1"/>
</dbReference>
<keyword evidence="1" id="KW-0645">Protease</keyword>
<comment type="similarity">
    <text evidence="6">Belongs to the UPF0758 family.</text>
</comment>
<evidence type="ECO:0000256" key="1">
    <source>
        <dbReference type="ARBA" id="ARBA00022670"/>
    </source>
</evidence>
<dbReference type="InterPro" id="IPR010994">
    <property type="entry name" value="RuvA_2-like"/>
</dbReference>
<accession>A0ABV0BMI7</accession>
<evidence type="ECO:0000256" key="4">
    <source>
        <dbReference type="ARBA" id="ARBA00022833"/>
    </source>
</evidence>
<dbReference type="PROSITE" id="PS50249">
    <property type="entry name" value="MPN"/>
    <property type="match status" value="1"/>
</dbReference>
<keyword evidence="2" id="KW-0479">Metal-binding</keyword>
<proteinExistence type="inferred from homology"/>